<evidence type="ECO:0000256" key="2">
    <source>
        <dbReference type="SAM" id="MobiDB-lite"/>
    </source>
</evidence>
<gene>
    <name evidence="3" type="ORF">RhiirC2_826545</name>
</gene>
<feature type="compositionally biased region" description="Low complexity" evidence="2">
    <location>
        <begin position="135"/>
        <end position="144"/>
    </location>
</feature>
<feature type="coiled-coil region" evidence="1">
    <location>
        <begin position="79"/>
        <end position="127"/>
    </location>
</feature>
<accession>A0A2N1NZU2</accession>
<protein>
    <submittedName>
        <fullName evidence="3">Uncharacterized protein</fullName>
    </submittedName>
</protein>
<sequence length="483" mass="56999">MAEIFTLSEDDITQISKALSLIWRRTKYRLRNVTITDNIANISYGKRIDRITVNLEDSNYIITDQDSEKNCDVEHVKKIDQLQEKLLIAEKAYEKLKIKNKQLNDELNSLQIYNHNLEKKINKFRRKSDQINMSKSSSTIVSSSDSEDEDNTSLQRNNDHINILVNDLHQMGYTIESNPDDVWESLNKRCHEKFGFEEPIKESTDIEELRWAEKTLPSYTIWDKFNQYYLLVELWINKVNITLMKKKEEGRNMVVENFEKKVIASKESQESEKKKKYSNFGKSLNSLVVKTIENKTLVEIKDYQIRTNFNQALKVMTSEPIQITDEESAKERITQWVDQKNHSKQVELATKAYKLYHRMSLVYIYNDLHIISVEKHPNDEREQRRFERNFMCTQLGIHTRTERRQKKSAFRIHKLINIGITLDQLVNTGLNISNFEVTDYYYDIFLTDLKLGTIKNLFQNPNMQDNMDLDTEDSESNESNVAN</sequence>
<proteinExistence type="predicted"/>
<keyword evidence="1" id="KW-0175">Coiled coil</keyword>
<dbReference type="AlphaFoldDB" id="A0A2N1NZU2"/>
<evidence type="ECO:0000313" key="3">
    <source>
        <dbReference type="EMBL" id="PKK79396.1"/>
    </source>
</evidence>
<evidence type="ECO:0000256" key="1">
    <source>
        <dbReference type="SAM" id="Coils"/>
    </source>
</evidence>
<name>A0A2N1NZU2_9GLOM</name>
<comment type="caution">
    <text evidence="3">The sequence shown here is derived from an EMBL/GenBank/DDBJ whole genome shotgun (WGS) entry which is preliminary data.</text>
</comment>
<evidence type="ECO:0000313" key="4">
    <source>
        <dbReference type="Proteomes" id="UP000233469"/>
    </source>
</evidence>
<feature type="region of interest" description="Disordered" evidence="2">
    <location>
        <begin position="135"/>
        <end position="155"/>
    </location>
</feature>
<dbReference type="OrthoDB" id="2341834at2759"/>
<dbReference type="VEuPathDB" id="FungiDB:RhiirFUN_011449"/>
<dbReference type="VEuPathDB" id="FungiDB:RhiirA1_491652"/>
<dbReference type="Proteomes" id="UP000233469">
    <property type="component" value="Unassembled WGS sequence"/>
</dbReference>
<organism evidence="3 4">
    <name type="scientific">Rhizophagus irregularis</name>
    <dbReference type="NCBI Taxonomy" id="588596"/>
    <lineage>
        <taxon>Eukaryota</taxon>
        <taxon>Fungi</taxon>
        <taxon>Fungi incertae sedis</taxon>
        <taxon>Mucoromycota</taxon>
        <taxon>Glomeromycotina</taxon>
        <taxon>Glomeromycetes</taxon>
        <taxon>Glomerales</taxon>
        <taxon>Glomeraceae</taxon>
        <taxon>Rhizophagus</taxon>
    </lineage>
</organism>
<dbReference type="EMBL" id="LLXL01000047">
    <property type="protein sequence ID" value="PKK79396.1"/>
    <property type="molecule type" value="Genomic_DNA"/>
</dbReference>
<dbReference type="VEuPathDB" id="FungiDB:FUN_002718"/>
<reference evidence="3 4" key="1">
    <citation type="submission" date="2016-04" db="EMBL/GenBank/DDBJ databases">
        <title>Genome analyses suggest a sexual origin of heterokaryosis in a supposedly ancient asexual fungus.</title>
        <authorList>
            <person name="Ropars J."/>
            <person name="Sedzielewska K."/>
            <person name="Noel J."/>
            <person name="Charron P."/>
            <person name="Farinelli L."/>
            <person name="Marton T."/>
            <person name="Kruger M."/>
            <person name="Pelin A."/>
            <person name="Brachmann A."/>
            <person name="Corradi N."/>
        </authorList>
    </citation>
    <scope>NUCLEOTIDE SEQUENCE [LARGE SCALE GENOMIC DNA]</scope>
    <source>
        <strain evidence="3 4">C2</strain>
    </source>
</reference>
<reference evidence="3 4" key="2">
    <citation type="submission" date="2017-10" db="EMBL/GenBank/DDBJ databases">
        <title>Extensive intraspecific genome diversity in a model arbuscular mycorrhizal fungus.</title>
        <authorList>
            <person name="Chen E.C.H."/>
            <person name="Morin E."/>
            <person name="Baudet D."/>
            <person name="Noel J."/>
            <person name="Ndikumana S."/>
            <person name="Charron P."/>
            <person name="St-Onge C."/>
            <person name="Giorgi J."/>
            <person name="Grigoriev I.V."/>
            <person name="Roux C."/>
            <person name="Martin F.M."/>
            <person name="Corradi N."/>
        </authorList>
    </citation>
    <scope>NUCLEOTIDE SEQUENCE [LARGE SCALE GENOMIC DNA]</scope>
    <source>
        <strain evidence="3 4">C2</strain>
    </source>
</reference>